<protein>
    <submittedName>
        <fullName evidence="4">GTP-binding protein</fullName>
    </submittedName>
</protein>
<dbReference type="GO" id="GO:0004197">
    <property type="term" value="F:cysteine-type endopeptidase activity"/>
    <property type="evidence" value="ECO:0007669"/>
    <property type="project" value="InterPro"/>
</dbReference>
<feature type="domain" description="Peptidase C14 caspase" evidence="1">
    <location>
        <begin position="5"/>
        <end position="223"/>
    </location>
</feature>
<accession>A0A3G2JIX0</accession>
<evidence type="ECO:0000313" key="5">
    <source>
        <dbReference type="Proteomes" id="UP000268329"/>
    </source>
</evidence>
<reference evidence="4 5" key="1">
    <citation type="submission" date="2018-10" db="EMBL/GenBank/DDBJ databases">
        <title>The genome of Streptomyces dangxiongensis Z022.</title>
        <authorList>
            <person name="Zhang B."/>
        </authorList>
    </citation>
    <scope>NUCLEOTIDE SEQUENCE [LARGE SCALE GENOMIC DNA]</scope>
    <source>
        <strain evidence="4 5">Z022</strain>
    </source>
</reference>
<dbReference type="InterPro" id="IPR011600">
    <property type="entry name" value="Pept_C14_caspase"/>
</dbReference>
<dbReference type="PANTHER" id="PTHR22576:SF37">
    <property type="entry name" value="MUCOSA-ASSOCIATED LYMPHOID TISSUE LYMPHOMA TRANSLOCATION PROTEIN 1"/>
    <property type="match status" value="1"/>
</dbReference>
<evidence type="ECO:0000259" key="2">
    <source>
        <dbReference type="Pfam" id="PF24401"/>
    </source>
</evidence>
<dbReference type="SUPFAM" id="SSF52129">
    <property type="entry name" value="Caspase-like"/>
    <property type="match status" value="1"/>
</dbReference>
<dbReference type="OrthoDB" id="9802640at2"/>
<evidence type="ECO:0000313" key="4">
    <source>
        <dbReference type="EMBL" id="AYN40342.1"/>
    </source>
</evidence>
<dbReference type="Pfam" id="PF24410">
    <property type="entry name" value="wHTH-HSP90_Na-assoc"/>
    <property type="match status" value="2"/>
</dbReference>
<feature type="domain" description="wHTH-Hsp90 Na associated" evidence="3">
    <location>
        <begin position="1664"/>
        <end position="1714"/>
    </location>
</feature>
<gene>
    <name evidence="4" type="ORF">D9753_17120</name>
</gene>
<dbReference type="Gene3D" id="3.40.50.1460">
    <property type="match status" value="1"/>
</dbReference>
<evidence type="ECO:0000259" key="3">
    <source>
        <dbReference type="Pfam" id="PF24410"/>
    </source>
</evidence>
<evidence type="ECO:0000259" key="1">
    <source>
        <dbReference type="Pfam" id="PF00656"/>
    </source>
</evidence>
<dbReference type="Proteomes" id="UP000268329">
    <property type="component" value="Chromosome"/>
</dbReference>
<dbReference type="GO" id="GO:0006508">
    <property type="term" value="P:proteolysis"/>
    <property type="evidence" value="ECO:0007669"/>
    <property type="project" value="InterPro"/>
</dbReference>
<name>A0A3G2JIX0_9ACTN</name>
<dbReference type="InterPro" id="IPR056506">
    <property type="entry name" value="iHD-CE"/>
</dbReference>
<proteinExistence type="predicted"/>
<dbReference type="InterPro" id="IPR036890">
    <property type="entry name" value="HATPase_C_sf"/>
</dbReference>
<dbReference type="Pfam" id="PF00656">
    <property type="entry name" value="Peptidase_C14"/>
    <property type="match status" value="1"/>
</dbReference>
<dbReference type="RefSeq" id="WP_121787795.1">
    <property type="nucleotide sequence ID" value="NZ_CP033073.1"/>
</dbReference>
<dbReference type="Gene3D" id="3.30.565.10">
    <property type="entry name" value="Histidine kinase-like ATPase, C-terminal domain"/>
    <property type="match status" value="1"/>
</dbReference>
<dbReference type="Pfam" id="PF24401">
    <property type="entry name" value="iHD-CE"/>
    <property type="match status" value="1"/>
</dbReference>
<dbReference type="InterPro" id="IPR029030">
    <property type="entry name" value="Caspase-like_dom_sf"/>
</dbReference>
<dbReference type="SUPFAM" id="SSF55874">
    <property type="entry name" value="ATPase domain of HSP90 chaperone/DNA topoisomerase II/histidine kinase"/>
    <property type="match status" value="1"/>
</dbReference>
<dbReference type="EMBL" id="CP033073">
    <property type="protein sequence ID" value="AYN40342.1"/>
    <property type="molecule type" value="Genomic_DNA"/>
</dbReference>
<dbReference type="InterPro" id="IPR056507">
    <property type="entry name" value="wHTH-HSP90_Na-assoc"/>
</dbReference>
<dbReference type="KEGG" id="sdd:D9753_17120"/>
<feature type="domain" description="iHD-CE" evidence="2">
    <location>
        <begin position="268"/>
        <end position="657"/>
    </location>
</feature>
<dbReference type="PANTHER" id="PTHR22576">
    <property type="entry name" value="MUCOSA ASSOCIATED LYMPHOID TISSUE LYMPHOMA TRANSLOCATION PROTEIN 1/PARACASPASE"/>
    <property type="match status" value="1"/>
</dbReference>
<dbReference type="InterPro" id="IPR052039">
    <property type="entry name" value="Caspase-related_regulators"/>
</dbReference>
<organism evidence="4 5">
    <name type="scientific">Streptomyces dangxiongensis</name>
    <dbReference type="NCBI Taxonomy" id="1442032"/>
    <lineage>
        <taxon>Bacteria</taxon>
        <taxon>Bacillati</taxon>
        <taxon>Actinomycetota</taxon>
        <taxon>Actinomycetes</taxon>
        <taxon>Kitasatosporales</taxon>
        <taxon>Streptomycetaceae</taxon>
        <taxon>Streptomyces</taxon>
    </lineage>
</organism>
<sequence>MSAGRRRALLIAVPAYPQLEQVPELKDDFPALPFTARDAATLRNTLLRSNFPPEHVTVLDDEDTTDGGTVRDELGRFLNSCEDGDVGLVYFAGHGVRFGETDYLLPSDTRARWGPDGQRTLGPQGLIEVVPDELLAPLTSSATVMLVFDACRSGGGTPAATFEGVRVSRDRDNVVMLSACSPGEEALGHPDSGSVLARALSESLAPESSASTFGEVIRRVQRRAPQIAANYTSRRPPGIATRWLSFDGKAGSHADVPLCEAMTSSGPWMDAVVQSDLWERTGGTDAQQARAKGHLAEVVTKVGEIRGAKQAESDPWDDPLVQERLIKRLGHLLEAADARLSLIETVVLLGAPFLREAALACGLQALRNLRGDGPDDTATAAATVRPLPEGTFAWHLDRDMGDVRRAHRQIEATRRTLLRRGRKDDARGAEYWLRHRFLADWDLLWEERGDTELESLRRAVDLLVRAAESAADLTLGAEGRDKLRHAVIQVVSQLGTGTPADTVAPDGTDWETDLCTYLCGEERWSWRPRDLAALLHLAGLLAIDPRMLDGVLIDHLGPREPTQVRPESIIGEITTNDGFRPSTGGRSGDLAAPGQGPSTRWLLVFKCGNAALYTALERLTTRIITVSEATRRNQGAVRTGDLLSGLPKVIKTDGLMPRNNGFDRPPPRFRLAEDEVKPLIMGTQLYGDRMLAVRELYQNALDACRVRQARRRYWDHARQTGDETEQEQLAGCRIVFTQDVDPATGRTYIECEDNGVGMTAEELRDLFAQAGRRSEQSSSRMREMRRWRRRGITTELNSRFGIGVFSYFMLAEEVEVVTRPVTLSGSVPLEDGHRASVTAGSGLMHLSREQTGLENGGTRVRLYLHDEPDATEDQRPSLVQALREFLISTPLEVTAREHGRDPVTWRPGELYGDSSLPGTRIKATEGVWWVQGTGMLLADGLLVSEDDAPDGYVVNLRARHRLELSVDRNRFLGYDEHRVEEDLEAAVPALVRKAWRPFPLEWLWNLAEARPRIAEQVIGRLMEADVRVSVPAQPLRDHWILDHRDLTLADVGCLPVDEAILRASIGEADLGVRFFAAWRAGVLGVQQEPEPVTTPAGFPRPEPLDAMLFRSAPDRSWREPLRAAMDTGRSLREVTRRLRRYALTGAFVPEVADIRVLDDIVPNRLAATLYEEFRDARGSSARGDDESRGHALRQAMVRVSAAEKVSLGSLAQLLAQLSAVDPSIPDPPDLGPLETHRVDARERRVLLNDRATSSLVIALAFSGPVRPVDVAYRAHQTGIPPAEIEAVVRRFEPLGYRLTGPDLPCLLDEEQLDALSRDLDAEPPFLTPGPIGLRHLVRLAAKREETVGATAAWLAGWATPLGVEVAEPGPLASLVPPGWCRQLPAERAATRGHGDAPGASPITTWQLLGRIADVDDPASRAQHIAAVEALAEAGLAERGAVEAARTWLSRSRSARPRSLWGRSSLSLRQRSSGRPLGSRRFGRRDARIGLSSLMALAADSEDDLGTIEKRVRDQLAPYGFDVPEIPREAVGLRPDDDVVTALSSRDGRWREGIWLHDLVRFAYNFGIDLVTAAAVLNEYRSLGAPTVPVPPGSVPPSERVERDEAAEIALLQAALERSWTLTPLALVVAAGRLGSGLRETYRRLRPFVAIGLDIPFPEPGCTRVPDWRDVVLLTARFTGREPVLSGDVPEDHIRLAAEETDLTADDVRARLRDYAPLFGLRLPPYERS</sequence>
<keyword evidence="5" id="KW-1185">Reference proteome</keyword>
<feature type="domain" description="wHTH-Hsp90 Na associated" evidence="3">
    <location>
        <begin position="1307"/>
        <end position="1356"/>
    </location>
</feature>